<dbReference type="SUPFAM" id="SSF47954">
    <property type="entry name" value="Cyclin-like"/>
    <property type="match status" value="1"/>
</dbReference>
<evidence type="ECO:0000259" key="1">
    <source>
        <dbReference type="Pfam" id="PF00134"/>
    </source>
</evidence>
<evidence type="ECO:0000313" key="3">
    <source>
        <dbReference type="Proteomes" id="UP001214638"/>
    </source>
</evidence>
<dbReference type="Pfam" id="PF00134">
    <property type="entry name" value="Cyclin_N"/>
    <property type="match status" value="1"/>
</dbReference>
<keyword evidence="3" id="KW-1185">Reference proteome</keyword>
<comment type="caution">
    <text evidence="2">The sequence shown here is derived from an EMBL/GenBank/DDBJ whole genome shotgun (WGS) entry which is preliminary data.</text>
</comment>
<evidence type="ECO:0000313" key="2">
    <source>
        <dbReference type="EMBL" id="KAK2196031.1"/>
    </source>
</evidence>
<accession>A0AAD9UNN2</accession>
<dbReference type="InterPro" id="IPR006671">
    <property type="entry name" value="Cyclin_N"/>
</dbReference>
<sequence length="552" mass="64266">MHFHGECGGSVESCMTRNVSMEFDVESPWQRRSGLEKRPLEPCESPKEEKNILFGATVEKLIEIAQRTRKAFEYSLVTETSKQLEIDLNECRKRSLSLLSHLPKPYEMRCMNHIPGLWADLFHTEIDLMCNKLLLDTNVEIGHRLCVWASKHKNPSVTPFQHECMQTPQNAKSQDPEALLLTAMESLFVFNEYLTETCIENREIYQKMSDRLYYITEEQLLQRHSILRTERGNALTFLKNLSRTFDIDKCTHNLAILYFDAYFDMLIKDARHFSNAKILTVATAAYLLAAALREHWVDISKDSYLEYATAKSQGAFKMQDVITTQMQILQAMPKGFTTIYVAMEYGLFYLANIRGGGDEDMETESLGLVYSNAITDFLSLNLAFQYMVENGAFAWVYHSLSKWDDLYIAKNWNRFIPPSRVAAVLVFHLFIDFYQIDHTKHLVWCRRFCAHVFKMYYDCDVALWYKVFRENCKSFLACIAKSSQRVWEMYTVFQLAGHKFRAAEACKFTFWTRVLHKMLETGTRIGNVTLADFYKHMPALVQLLDNPQNDVM</sequence>
<dbReference type="EMBL" id="JALLKP010000003">
    <property type="protein sequence ID" value="KAK2196031.1"/>
    <property type="molecule type" value="Genomic_DNA"/>
</dbReference>
<gene>
    <name evidence="2" type="ORF">BdWA1_002629</name>
</gene>
<dbReference type="RefSeq" id="XP_067802873.1">
    <property type="nucleotide sequence ID" value="XM_067947651.1"/>
</dbReference>
<feature type="domain" description="Cyclin N-terminal" evidence="1">
    <location>
        <begin position="214"/>
        <end position="331"/>
    </location>
</feature>
<name>A0AAD9UNN2_9APIC</name>
<dbReference type="Gene3D" id="1.10.472.10">
    <property type="entry name" value="Cyclin-like"/>
    <property type="match status" value="1"/>
</dbReference>
<protein>
    <submittedName>
        <fullName evidence="2">Bifunctional Cyclin-like superfamily/Cyclin</fullName>
    </submittedName>
</protein>
<dbReference type="InterPro" id="IPR036915">
    <property type="entry name" value="Cyclin-like_sf"/>
</dbReference>
<dbReference type="AlphaFoldDB" id="A0AAD9UNN2"/>
<dbReference type="Proteomes" id="UP001214638">
    <property type="component" value="Unassembled WGS sequence"/>
</dbReference>
<dbReference type="GeneID" id="94336926"/>
<proteinExistence type="predicted"/>
<dbReference type="KEGG" id="bdw:94336926"/>
<reference evidence="2" key="1">
    <citation type="journal article" date="2023" name="Nat. Microbiol.">
        <title>Babesia duncani multi-omics identifies virulence factors and drug targets.</title>
        <authorList>
            <person name="Singh P."/>
            <person name="Lonardi S."/>
            <person name="Liang Q."/>
            <person name="Vydyam P."/>
            <person name="Khabirova E."/>
            <person name="Fang T."/>
            <person name="Gihaz S."/>
            <person name="Thekkiniath J."/>
            <person name="Munshi M."/>
            <person name="Abel S."/>
            <person name="Ciampossin L."/>
            <person name="Batugedara G."/>
            <person name="Gupta M."/>
            <person name="Lu X.M."/>
            <person name="Lenz T."/>
            <person name="Chakravarty S."/>
            <person name="Cornillot E."/>
            <person name="Hu Y."/>
            <person name="Ma W."/>
            <person name="Gonzalez L.M."/>
            <person name="Sanchez S."/>
            <person name="Estrada K."/>
            <person name="Sanchez-Flores A."/>
            <person name="Montero E."/>
            <person name="Harb O.S."/>
            <person name="Le Roch K.G."/>
            <person name="Mamoun C.B."/>
        </authorList>
    </citation>
    <scope>NUCLEOTIDE SEQUENCE</scope>
    <source>
        <tissue evidence="2">Blood</tissue>
    </source>
</reference>
<organism evidence="2 3">
    <name type="scientific">Babesia duncani</name>
    <dbReference type="NCBI Taxonomy" id="323732"/>
    <lineage>
        <taxon>Eukaryota</taxon>
        <taxon>Sar</taxon>
        <taxon>Alveolata</taxon>
        <taxon>Apicomplexa</taxon>
        <taxon>Aconoidasida</taxon>
        <taxon>Piroplasmida</taxon>
        <taxon>Babesiidae</taxon>
        <taxon>Babesia</taxon>
    </lineage>
</organism>